<proteinExistence type="predicted"/>
<evidence type="ECO:0000313" key="3">
    <source>
        <dbReference type="Proteomes" id="UP000518266"/>
    </source>
</evidence>
<feature type="region of interest" description="Disordered" evidence="1">
    <location>
        <begin position="28"/>
        <end position="60"/>
    </location>
</feature>
<evidence type="ECO:0000256" key="1">
    <source>
        <dbReference type="SAM" id="MobiDB-lite"/>
    </source>
</evidence>
<evidence type="ECO:0000313" key="2">
    <source>
        <dbReference type="EMBL" id="KAF3847363.1"/>
    </source>
</evidence>
<organism evidence="2 3">
    <name type="scientific">Dissostichus mawsoni</name>
    <name type="common">Antarctic cod</name>
    <dbReference type="NCBI Taxonomy" id="36200"/>
    <lineage>
        <taxon>Eukaryota</taxon>
        <taxon>Metazoa</taxon>
        <taxon>Chordata</taxon>
        <taxon>Craniata</taxon>
        <taxon>Vertebrata</taxon>
        <taxon>Euteleostomi</taxon>
        <taxon>Actinopterygii</taxon>
        <taxon>Neopterygii</taxon>
        <taxon>Teleostei</taxon>
        <taxon>Neoteleostei</taxon>
        <taxon>Acanthomorphata</taxon>
        <taxon>Eupercaria</taxon>
        <taxon>Perciformes</taxon>
        <taxon>Notothenioidei</taxon>
        <taxon>Nototheniidae</taxon>
        <taxon>Dissostichus</taxon>
    </lineage>
</organism>
<comment type="caution">
    <text evidence="2">The sequence shown here is derived from an EMBL/GenBank/DDBJ whole genome shotgun (WGS) entry which is preliminary data.</text>
</comment>
<dbReference type="AlphaFoldDB" id="A0A7J5YE32"/>
<protein>
    <submittedName>
        <fullName evidence="2">Uncharacterized protein</fullName>
    </submittedName>
</protein>
<reference evidence="2 3" key="1">
    <citation type="submission" date="2020-03" db="EMBL/GenBank/DDBJ databases">
        <title>Dissostichus mawsoni Genome sequencing and assembly.</title>
        <authorList>
            <person name="Park H."/>
        </authorList>
    </citation>
    <scope>NUCLEOTIDE SEQUENCE [LARGE SCALE GENOMIC DNA]</scope>
    <source>
        <strain evidence="2">DM0001</strain>
        <tissue evidence="2">Muscle</tissue>
    </source>
</reference>
<name>A0A7J5YE32_DISMA</name>
<feature type="compositionally biased region" description="Gly residues" evidence="1">
    <location>
        <begin position="35"/>
        <end position="49"/>
    </location>
</feature>
<dbReference type="Proteomes" id="UP000518266">
    <property type="component" value="Unassembled WGS sequence"/>
</dbReference>
<dbReference type="EMBL" id="JAAKFY010000013">
    <property type="protein sequence ID" value="KAF3847363.1"/>
    <property type="molecule type" value="Genomic_DNA"/>
</dbReference>
<gene>
    <name evidence="2" type="ORF">F7725_020391</name>
</gene>
<keyword evidence="3" id="KW-1185">Reference proteome</keyword>
<accession>A0A7J5YE32</accession>
<sequence>MACLGPPAGMFFPDKGLSVSYIPPAERRSVHSTGSTGGGHRQQLGGHGGTPPRMSSQDRTWTDVVTRVQTVKVESCPGTWLILLPALSGLHYTGTLKYDLMMDICGDEVQTVKVESCPGTWLILLPALSGLHYTGTLEGYVVTRVQTVKVESCPGTWLILLPALSGLHYTGTLKYDLMMDIHTCTLITMVSCQWTDVVTRVQTVKVESCPGIWLILLPALSGLHYTGTLQYDLMMDM</sequence>